<organism evidence="2 3">
    <name type="scientific">Pleurodeles waltl</name>
    <name type="common">Iberian ribbed newt</name>
    <dbReference type="NCBI Taxonomy" id="8319"/>
    <lineage>
        <taxon>Eukaryota</taxon>
        <taxon>Metazoa</taxon>
        <taxon>Chordata</taxon>
        <taxon>Craniata</taxon>
        <taxon>Vertebrata</taxon>
        <taxon>Euteleostomi</taxon>
        <taxon>Amphibia</taxon>
        <taxon>Batrachia</taxon>
        <taxon>Caudata</taxon>
        <taxon>Salamandroidea</taxon>
        <taxon>Salamandridae</taxon>
        <taxon>Pleurodelinae</taxon>
        <taxon>Pleurodeles</taxon>
    </lineage>
</organism>
<sequence>MTHSPWEAGARLHPAPSPSEIGLDVWNETPRENPTDVDEAPALLDYELCQAPPLNTCRHRDPGKCVEPGGEDVFLGTESWCEGRPCEDHSNCEWTTLWSPEELTLLRVDERSVFPPAGMEPSGLQILVAIERSKQVLEHKMDPITTEVNLLHADLHGVSGPFKETEGKVQALMQEVKTLITTMCTLSEQANRFDERLKDAKGRFMRYSLCFEGVPSAGRGGGQIIIP</sequence>
<comment type="caution">
    <text evidence="2">The sequence shown here is derived from an EMBL/GenBank/DDBJ whole genome shotgun (WGS) entry which is preliminary data.</text>
</comment>
<reference evidence="2" key="1">
    <citation type="journal article" date="2022" name="bioRxiv">
        <title>Sequencing and chromosome-scale assembly of the giantPleurodeles waltlgenome.</title>
        <authorList>
            <person name="Brown T."/>
            <person name="Elewa A."/>
            <person name="Iarovenko S."/>
            <person name="Subramanian E."/>
            <person name="Araus A.J."/>
            <person name="Petzold A."/>
            <person name="Susuki M."/>
            <person name="Suzuki K.-i.T."/>
            <person name="Hayashi T."/>
            <person name="Toyoda A."/>
            <person name="Oliveira C."/>
            <person name="Osipova E."/>
            <person name="Leigh N.D."/>
            <person name="Simon A."/>
            <person name="Yun M.H."/>
        </authorList>
    </citation>
    <scope>NUCLEOTIDE SEQUENCE</scope>
    <source>
        <strain evidence="2">20211129_DDA</strain>
        <tissue evidence="2">Liver</tissue>
    </source>
</reference>
<evidence type="ECO:0000256" key="1">
    <source>
        <dbReference type="SAM" id="MobiDB-lite"/>
    </source>
</evidence>
<gene>
    <name evidence="2" type="ORF">NDU88_003275</name>
</gene>
<dbReference type="Proteomes" id="UP001066276">
    <property type="component" value="Chromosome 9"/>
</dbReference>
<accession>A0AAV7MQ39</accession>
<evidence type="ECO:0000313" key="2">
    <source>
        <dbReference type="EMBL" id="KAJ1105871.1"/>
    </source>
</evidence>
<protein>
    <submittedName>
        <fullName evidence="2">Uncharacterized protein</fullName>
    </submittedName>
</protein>
<keyword evidence="3" id="KW-1185">Reference proteome</keyword>
<name>A0AAV7MQ39_PLEWA</name>
<feature type="region of interest" description="Disordered" evidence="1">
    <location>
        <begin position="1"/>
        <end position="35"/>
    </location>
</feature>
<dbReference type="EMBL" id="JANPWB010000013">
    <property type="protein sequence ID" value="KAJ1105871.1"/>
    <property type="molecule type" value="Genomic_DNA"/>
</dbReference>
<evidence type="ECO:0000313" key="3">
    <source>
        <dbReference type="Proteomes" id="UP001066276"/>
    </source>
</evidence>
<dbReference type="AlphaFoldDB" id="A0AAV7MQ39"/>
<proteinExistence type="predicted"/>